<dbReference type="AlphaFoldDB" id="A0A380U360"/>
<dbReference type="InterPro" id="IPR036812">
    <property type="entry name" value="NAD(P)_OxRdtase_dom_sf"/>
</dbReference>
<feature type="domain" description="NADP-dependent oxidoreductase" evidence="4">
    <location>
        <begin position="51"/>
        <end position="112"/>
    </location>
</feature>
<sequence length="136" mass="15466">MVHCEIVPAVNQIETHPSYLREEESAFHQAHGIVQQLWASFAKGENEIFNNPILTNIAQAHGKSVAQVILRWLNQRGIAVIPKSVTPSRVIENADIFDFTLSDEQLAQIATLEQGQSLFFSHRNPEMVKWLSEVYR</sequence>
<evidence type="ECO:0000313" key="5">
    <source>
        <dbReference type="EMBL" id="SUT95666.1"/>
    </source>
</evidence>
<keyword evidence="3 5" id="KW-0560">Oxidoreductase</keyword>
<dbReference type="PRINTS" id="PR00069">
    <property type="entry name" value="ALDKETRDTASE"/>
</dbReference>
<dbReference type="Gene3D" id="3.20.20.100">
    <property type="entry name" value="NADP-dependent oxidoreductase domain"/>
    <property type="match status" value="1"/>
</dbReference>
<evidence type="ECO:0000259" key="4">
    <source>
        <dbReference type="Pfam" id="PF00248"/>
    </source>
</evidence>
<reference evidence="5 6" key="1">
    <citation type="submission" date="2018-06" db="EMBL/GenBank/DDBJ databases">
        <authorList>
            <consortium name="Pathogen Informatics"/>
            <person name="Doyle S."/>
        </authorList>
    </citation>
    <scope>NUCLEOTIDE SEQUENCE [LARGE SCALE GENOMIC DNA]</scope>
    <source>
        <strain evidence="5 6">NCTC10801</strain>
    </source>
</reference>
<dbReference type="Proteomes" id="UP000254649">
    <property type="component" value="Unassembled WGS sequence"/>
</dbReference>
<comment type="similarity">
    <text evidence="1">Belongs to the aldo/keto reductase family.</text>
</comment>
<dbReference type="PANTHER" id="PTHR43827:SF3">
    <property type="entry name" value="NADP-DEPENDENT OXIDOREDUCTASE DOMAIN-CONTAINING PROTEIN"/>
    <property type="match status" value="1"/>
</dbReference>
<protein>
    <submittedName>
        <fullName evidence="5">Aldo/keto reductase</fullName>
        <ecNumber evidence="5">1.1.1.218</ecNumber>
    </submittedName>
</protein>
<dbReference type="EC" id="1.1.1.218" evidence="5"/>
<dbReference type="InterPro" id="IPR020471">
    <property type="entry name" value="AKR"/>
</dbReference>
<dbReference type="OrthoDB" id="9804790at2"/>
<name>A0A380U360_9PAST</name>
<dbReference type="Pfam" id="PF00248">
    <property type="entry name" value="Aldo_ket_red"/>
    <property type="match status" value="1"/>
</dbReference>
<keyword evidence="6" id="KW-1185">Reference proteome</keyword>
<dbReference type="SUPFAM" id="SSF51430">
    <property type="entry name" value="NAD(P)-linked oxidoreductase"/>
    <property type="match status" value="1"/>
</dbReference>
<evidence type="ECO:0000256" key="3">
    <source>
        <dbReference type="ARBA" id="ARBA00023002"/>
    </source>
</evidence>
<keyword evidence="2" id="KW-0521">NADP</keyword>
<evidence type="ECO:0000313" key="6">
    <source>
        <dbReference type="Proteomes" id="UP000254649"/>
    </source>
</evidence>
<evidence type="ECO:0000256" key="2">
    <source>
        <dbReference type="ARBA" id="ARBA00022857"/>
    </source>
</evidence>
<dbReference type="EMBL" id="UFRQ01000003">
    <property type="protein sequence ID" value="SUT95666.1"/>
    <property type="molecule type" value="Genomic_DNA"/>
</dbReference>
<dbReference type="InterPro" id="IPR023210">
    <property type="entry name" value="NADP_OxRdtase_dom"/>
</dbReference>
<organism evidence="5 6">
    <name type="scientific">[Actinobacillus] rossii</name>
    <dbReference type="NCBI Taxonomy" id="123820"/>
    <lineage>
        <taxon>Bacteria</taxon>
        <taxon>Pseudomonadati</taxon>
        <taxon>Pseudomonadota</taxon>
        <taxon>Gammaproteobacteria</taxon>
        <taxon>Pasteurellales</taxon>
        <taxon>Pasteurellaceae</taxon>
    </lineage>
</organism>
<dbReference type="GO" id="GO:0050109">
    <property type="term" value="F:morphine 6-dehydrogenase activity"/>
    <property type="evidence" value="ECO:0007669"/>
    <property type="project" value="UniProtKB-EC"/>
</dbReference>
<dbReference type="PANTHER" id="PTHR43827">
    <property type="entry name" value="2,5-DIKETO-D-GLUCONIC ACID REDUCTASE"/>
    <property type="match status" value="1"/>
</dbReference>
<evidence type="ECO:0000256" key="1">
    <source>
        <dbReference type="ARBA" id="ARBA00007905"/>
    </source>
</evidence>
<proteinExistence type="inferred from homology"/>
<gene>
    <name evidence="5" type="primary">morA</name>
    <name evidence="5" type="ORF">NCTC10801_02515</name>
</gene>
<accession>A0A380U360</accession>